<evidence type="ECO:0008006" key="3">
    <source>
        <dbReference type="Google" id="ProtNLM"/>
    </source>
</evidence>
<gene>
    <name evidence="1" type="ORF">GCM10007414_17100</name>
</gene>
<sequence>MQQLDEVYTVLAEFAVVKLNRSFSEEQFLALAQGFVEQQAWPIAFMEQGADWQVLGFYLEQQLWWWRYDALSQSAWFECANSEAFSSACASLLSSLKRAKF</sequence>
<protein>
    <recommendedName>
        <fullName evidence="3">DUF3024 domain-containing protein</fullName>
    </recommendedName>
</protein>
<dbReference type="EMBL" id="BMDY01000008">
    <property type="protein sequence ID" value="GGB04354.1"/>
    <property type="molecule type" value="Genomic_DNA"/>
</dbReference>
<name>A0ABQ1I0K2_9ALTE</name>
<evidence type="ECO:0000313" key="1">
    <source>
        <dbReference type="EMBL" id="GGB04354.1"/>
    </source>
</evidence>
<accession>A0ABQ1I0K2</accession>
<keyword evidence="2" id="KW-1185">Reference proteome</keyword>
<evidence type="ECO:0000313" key="2">
    <source>
        <dbReference type="Proteomes" id="UP000651977"/>
    </source>
</evidence>
<dbReference type="Proteomes" id="UP000651977">
    <property type="component" value="Unassembled WGS sequence"/>
</dbReference>
<reference evidence="2" key="1">
    <citation type="journal article" date="2019" name="Int. J. Syst. Evol. Microbiol.">
        <title>The Global Catalogue of Microorganisms (GCM) 10K type strain sequencing project: providing services to taxonomists for standard genome sequencing and annotation.</title>
        <authorList>
            <consortium name="The Broad Institute Genomics Platform"/>
            <consortium name="The Broad Institute Genome Sequencing Center for Infectious Disease"/>
            <person name="Wu L."/>
            <person name="Ma J."/>
        </authorList>
    </citation>
    <scope>NUCLEOTIDE SEQUENCE [LARGE SCALE GENOMIC DNA]</scope>
    <source>
        <strain evidence="2">CGMCC 1.10131</strain>
    </source>
</reference>
<organism evidence="1 2">
    <name type="scientific">Agarivorans gilvus</name>
    <dbReference type="NCBI Taxonomy" id="680279"/>
    <lineage>
        <taxon>Bacteria</taxon>
        <taxon>Pseudomonadati</taxon>
        <taxon>Pseudomonadota</taxon>
        <taxon>Gammaproteobacteria</taxon>
        <taxon>Alteromonadales</taxon>
        <taxon>Alteromonadaceae</taxon>
        <taxon>Agarivorans</taxon>
    </lineage>
</organism>
<comment type="caution">
    <text evidence="1">The sequence shown here is derived from an EMBL/GenBank/DDBJ whole genome shotgun (WGS) entry which is preliminary data.</text>
</comment>
<proteinExistence type="predicted"/>
<dbReference type="RefSeq" id="WP_055733662.1">
    <property type="nucleotide sequence ID" value="NZ_BMDY01000008.1"/>
</dbReference>